<keyword evidence="5" id="KW-0677">Repeat</keyword>
<evidence type="ECO:0000313" key="18">
    <source>
        <dbReference type="Proteomes" id="UP000198908"/>
    </source>
</evidence>
<dbReference type="InterPro" id="IPR003602">
    <property type="entry name" value="Topo_IA_DNA-bd_dom"/>
</dbReference>
<dbReference type="SMART" id="SM00436">
    <property type="entry name" value="TOP1Bc"/>
    <property type="match status" value="1"/>
</dbReference>
<dbReference type="Gene3D" id="1.10.290.10">
    <property type="entry name" value="Topoisomerase I, domain 4"/>
    <property type="match status" value="1"/>
</dbReference>
<dbReference type="Gene3D" id="3.30.65.10">
    <property type="entry name" value="Bacterial Topoisomerase I, domain 1"/>
    <property type="match status" value="1"/>
</dbReference>
<dbReference type="InterPro" id="IPR023406">
    <property type="entry name" value="Topo_IA_AS"/>
</dbReference>
<dbReference type="AlphaFoldDB" id="A0A1G7A284"/>
<evidence type="ECO:0000256" key="6">
    <source>
        <dbReference type="ARBA" id="ARBA00022771"/>
    </source>
</evidence>
<dbReference type="OrthoDB" id="9803554at2"/>
<evidence type="ECO:0000256" key="12">
    <source>
        <dbReference type="ARBA" id="ARBA00031985"/>
    </source>
</evidence>
<dbReference type="RefSeq" id="WP_092004025.1">
    <property type="nucleotide sequence ID" value="NZ_FMYQ01000032.1"/>
</dbReference>
<dbReference type="InterPro" id="IPR003601">
    <property type="entry name" value="Topo_IA_2"/>
</dbReference>
<dbReference type="GO" id="GO:0043597">
    <property type="term" value="C:cytoplasmic replication fork"/>
    <property type="evidence" value="ECO:0007669"/>
    <property type="project" value="TreeGrafter"/>
</dbReference>
<dbReference type="GO" id="GO:0003677">
    <property type="term" value="F:DNA binding"/>
    <property type="evidence" value="ECO:0007669"/>
    <property type="project" value="UniProtKB-KW"/>
</dbReference>
<dbReference type="InterPro" id="IPR013498">
    <property type="entry name" value="Topo_IA_Znf"/>
</dbReference>
<keyword evidence="8" id="KW-0799">Topoisomerase</keyword>
<dbReference type="CDD" id="cd03362">
    <property type="entry name" value="TOPRIM_TopoIA_TopoIII"/>
    <property type="match status" value="1"/>
</dbReference>
<dbReference type="GO" id="GO:0003917">
    <property type="term" value="F:DNA topoisomerase type I (single strand cut, ATP-independent) activity"/>
    <property type="evidence" value="ECO:0007669"/>
    <property type="project" value="UniProtKB-EC"/>
</dbReference>
<evidence type="ECO:0000256" key="4">
    <source>
        <dbReference type="ARBA" id="ARBA00022723"/>
    </source>
</evidence>
<name>A0A1G7A284_9BURK</name>
<dbReference type="InterPro" id="IPR013826">
    <property type="entry name" value="Topo_IA_cen_sub3"/>
</dbReference>
<evidence type="ECO:0000256" key="1">
    <source>
        <dbReference type="ARBA" id="ARBA00000213"/>
    </source>
</evidence>
<dbReference type="Pfam" id="PF01131">
    <property type="entry name" value="Topoisom_bac"/>
    <property type="match status" value="1"/>
</dbReference>
<evidence type="ECO:0000256" key="3">
    <source>
        <dbReference type="ARBA" id="ARBA00012891"/>
    </source>
</evidence>
<dbReference type="EMBL" id="FMYQ01000032">
    <property type="protein sequence ID" value="SDE08851.1"/>
    <property type="molecule type" value="Genomic_DNA"/>
</dbReference>
<evidence type="ECO:0000256" key="10">
    <source>
        <dbReference type="ARBA" id="ARBA00023235"/>
    </source>
</evidence>
<comment type="similarity">
    <text evidence="2">Belongs to the type IA topoisomerase family.</text>
</comment>
<dbReference type="InterPro" id="IPR023405">
    <property type="entry name" value="Topo_IA_core_domain"/>
</dbReference>
<keyword evidence="18" id="KW-1185">Reference proteome</keyword>
<evidence type="ECO:0000256" key="5">
    <source>
        <dbReference type="ARBA" id="ARBA00022737"/>
    </source>
</evidence>
<reference evidence="18" key="1">
    <citation type="submission" date="2016-09" db="EMBL/GenBank/DDBJ databases">
        <authorList>
            <person name="Varghese N."/>
            <person name="Submissions S."/>
        </authorList>
    </citation>
    <scope>NUCLEOTIDE SEQUENCE [LARGE SCALE GENOMIC DNA]</scope>
    <source>
        <strain evidence="18">TNe-862</strain>
    </source>
</reference>
<dbReference type="InterPro" id="IPR013497">
    <property type="entry name" value="Topo_IA_cen"/>
</dbReference>
<organism evidence="17 18">
    <name type="scientific">Paraburkholderia lycopersici</name>
    <dbReference type="NCBI Taxonomy" id="416944"/>
    <lineage>
        <taxon>Bacteria</taxon>
        <taxon>Pseudomonadati</taxon>
        <taxon>Pseudomonadota</taxon>
        <taxon>Betaproteobacteria</taxon>
        <taxon>Burkholderiales</taxon>
        <taxon>Burkholderiaceae</taxon>
        <taxon>Paraburkholderia</taxon>
    </lineage>
</organism>
<dbReference type="CDD" id="cd00186">
    <property type="entry name" value="TOP1Ac"/>
    <property type="match status" value="1"/>
</dbReference>
<evidence type="ECO:0000256" key="14">
    <source>
        <dbReference type="ARBA" id="ARBA00032877"/>
    </source>
</evidence>
<evidence type="ECO:0000259" key="15">
    <source>
        <dbReference type="PROSITE" id="PS50880"/>
    </source>
</evidence>
<dbReference type="GO" id="GO:0006265">
    <property type="term" value="P:DNA topological change"/>
    <property type="evidence" value="ECO:0007669"/>
    <property type="project" value="InterPro"/>
</dbReference>
<protein>
    <recommendedName>
        <fullName evidence="3">DNA topoisomerase</fullName>
        <ecNumber evidence="3">5.6.2.1</ecNumber>
    </recommendedName>
    <alternativeName>
        <fullName evidence="14">Omega-protein</fullName>
    </alternativeName>
    <alternativeName>
        <fullName evidence="13">Relaxing enzyme</fullName>
    </alternativeName>
    <alternativeName>
        <fullName evidence="11">Swivelase</fullName>
    </alternativeName>
    <alternativeName>
        <fullName evidence="12">Untwisting enzyme</fullName>
    </alternativeName>
</protein>
<evidence type="ECO:0000256" key="2">
    <source>
        <dbReference type="ARBA" id="ARBA00009446"/>
    </source>
</evidence>
<comment type="catalytic activity">
    <reaction evidence="1">
        <text>ATP-independent breakage of single-stranded DNA, followed by passage and rejoining.</text>
        <dbReference type="EC" id="5.6.2.1"/>
    </reaction>
</comment>
<evidence type="ECO:0000256" key="7">
    <source>
        <dbReference type="ARBA" id="ARBA00022833"/>
    </source>
</evidence>
<evidence type="ECO:0000259" key="16">
    <source>
        <dbReference type="PROSITE" id="PS52039"/>
    </source>
</evidence>
<keyword evidence="6" id="KW-0863">Zinc-finger</keyword>
<evidence type="ECO:0000256" key="9">
    <source>
        <dbReference type="ARBA" id="ARBA00023125"/>
    </source>
</evidence>
<proteinExistence type="inferred from homology"/>
<dbReference type="GO" id="GO:0008270">
    <property type="term" value="F:zinc ion binding"/>
    <property type="evidence" value="ECO:0007669"/>
    <property type="project" value="UniProtKB-KW"/>
</dbReference>
<gene>
    <name evidence="17" type="ORF">SAMN05421548_13255</name>
</gene>
<evidence type="ECO:0000256" key="11">
    <source>
        <dbReference type="ARBA" id="ARBA00030003"/>
    </source>
</evidence>
<keyword evidence="10 17" id="KW-0413">Isomerase</keyword>
<dbReference type="SUPFAM" id="SSF57783">
    <property type="entry name" value="Zinc beta-ribbon"/>
    <property type="match status" value="1"/>
</dbReference>
<dbReference type="InterPro" id="IPR013825">
    <property type="entry name" value="Topo_IA_cen_sub2"/>
</dbReference>
<dbReference type="PROSITE" id="PS00396">
    <property type="entry name" value="TOPO_IA_1"/>
    <property type="match status" value="1"/>
</dbReference>
<dbReference type="Gene3D" id="3.40.50.140">
    <property type="match status" value="1"/>
</dbReference>
<sequence length="726" mass="79084">MKALILAEKPSVAGDIAAALGGFSQVEKNVFERDDLVVTCAAGHLIGIAAPEAIAHLTPVIPQQFSLVVRETASERLKAVLRQMRRSDVGTLINACDAGREGELIFRLIVEFGQSNKPVRRMWLQSMTPQAIRDSFAAMRTDEQMRPLAAAARARAEADWIVGINGSRLCRKLTGVTTPVGRVQTPTLMLVVEREEAIHRFQPRTYHEVHLKILLQAGEFVARWQNPEGGALGAIESNAVDAGAAERRERIWNVQAANAIAARCAGRDLECITDDTQPSRRAAPSLFDLTSLQREANRLYGLSAKQTLDLAQVLYQDRKVLTYPRTDAKALPEDYVPAITKIIGTLTEGPYAAQARRILEGRWIRPTKRIFDNGKISDHFAIIPTGASASGLSEAEWTIYDLVVRRTLAAFYPDAEFSVTTRTVELPDDVFVARGRVMVQPGWLAVYRGEIEGDGQGAQADASTALPALKAGEAGRNAGVSVVEGKTRAPARYTEATLLSAMEHAGRQVEDEALRETMAERGLGTPATRAATIEGLLADGYLERQKKLLVPTVRAFSLKKLLVTLQGEALLSPILTGEWESRLRAIERGEASAVGFRGPVEAFVYALAKRTDALEAAVLASNPLCPACGKPLRRVVGKHGPFWSCSTYPACNTVLPDEQGRPGRPRPKPAISQFKCTCGAGLVHRTGTSKKTRKPYDLWSCSAYPKCKNAYGDRDGHPDITNAPVE</sequence>
<keyword evidence="7" id="KW-0862">Zinc</keyword>
<evidence type="ECO:0000256" key="13">
    <source>
        <dbReference type="ARBA" id="ARBA00032235"/>
    </source>
</evidence>
<dbReference type="Gene3D" id="2.70.20.10">
    <property type="entry name" value="Topoisomerase I, domain 3"/>
    <property type="match status" value="1"/>
</dbReference>
<accession>A0A1G7A284</accession>
<dbReference type="Pfam" id="PF01751">
    <property type="entry name" value="Toprim"/>
    <property type="match status" value="1"/>
</dbReference>
<dbReference type="PANTHER" id="PTHR11390:SF21">
    <property type="entry name" value="DNA TOPOISOMERASE 3-ALPHA"/>
    <property type="match status" value="1"/>
</dbReference>
<dbReference type="PANTHER" id="PTHR11390">
    <property type="entry name" value="PROKARYOTIC DNA TOPOISOMERASE"/>
    <property type="match status" value="1"/>
</dbReference>
<dbReference type="Gene3D" id="1.10.460.10">
    <property type="entry name" value="Topoisomerase I, domain 2"/>
    <property type="match status" value="1"/>
</dbReference>
<dbReference type="PRINTS" id="PR00417">
    <property type="entry name" value="PRTPISMRASEI"/>
</dbReference>
<dbReference type="SMART" id="SM00437">
    <property type="entry name" value="TOP1Ac"/>
    <property type="match status" value="1"/>
</dbReference>
<keyword evidence="9" id="KW-0238">DNA-binding</keyword>
<dbReference type="STRING" id="416944.SAMN05421548_13255"/>
<dbReference type="PROSITE" id="PS52039">
    <property type="entry name" value="TOPO_IA_2"/>
    <property type="match status" value="1"/>
</dbReference>
<dbReference type="GO" id="GO:0006310">
    <property type="term" value="P:DNA recombination"/>
    <property type="evidence" value="ECO:0007669"/>
    <property type="project" value="TreeGrafter"/>
</dbReference>
<dbReference type="InterPro" id="IPR000380">
    <property type="entry name" value="Topo_IA"/>
</dbReference>
<dbReference type="PROSITE" id="PS50880">
    <property type="entry name" value="TOPRIM"/>
    <property type="match status" value="1"/>
</dbReference>
<dbReference type="InterPro" id="IPR034144">
    <property type="entry name" value="TOPRIM_TopoIII"/>
</dbReference>
<dbReference type="GO" id="GO:0006281">
    <property type="term" value="P:DNA repair"/>
    <property type="evidence" value="ECO:0007669"/>
    <property type="project" value="TreeGrafter"/>
</dbReference>
<dbReference type="Proteomes" id="UP000198908">
    <property type="component" value="Unassembled WGS sequence"/>
</dbReference>
<evidence type="ECO:0000313" key="17">
    <source>
        <dbReference type="EMBL" id="SDE08851.1"/>
    </source>
</evidence>
<feature type="domain" description="Topo IA-type catalytic" evidence="16">
    <location>
        <begin position="145"/>
        <end position="608"/>
    </location>
</feature>
<dbReference type="Pfam" id="PF01396">
    <property type="entry name" value="Zn_ribbon_Top1"/>
    <property type="match status" value="2"/>
</dbReference>
<keyword evidence="4" id="KW-0479">Metal-binding</keyword>
<dbReference type="InterPro" id="IPR006171">
    <property type="entry name" value="TOPRIM_dom"/>
</dbReference>
<dbReference type="InterPro" id="IPR013824">
    <property type="entry name" value="Topo_IA_cen_sub1"/>
</dbReference>
<dbReference type="EC" id="5.6.2.1" evidence="3"/>
<evidence type="ECO:0000256" key="8">
    <source>
        <dbReference type="ARBA" id="ARBA00023029"/>
    </source>
</evidence>
<dbReference type="SUPFAM" id="SSF56712">
    <property type="entry name" value="Prokaryotic type I DNA topoisomerase"/>
    <property type="match status" value="1"/>
</dbReference>
<feature type="domain" description="Toprim" evidence="15">
    <location>
        <begin position="2"/>
        <end position="129"/>
    </location>
</feature>